<dbReference type="Gene3D" id="3.40.1170.60">
    <property type="match status" value="1"/>
</dbReference>
<dbReference type="InterPro" id="IPR001126">
    <property type="entry name" value="UmuC"/>
</dbReference>
<evidence type="ECO:0000259" key="3">
    <source>
        <dbReference type="Pfam" id="PF00817"/>
    </source>
</evidence>
<dbReference type="InterPro" id="IPR050356">
    <property type="entry name" value="SulA_CellDiv_inhibitor"/>
</dbReference>
<dbReference type="RefSeq" id="WP_264279650.1">
    <property type="nucleotide sequence ID" value="NZ_CP107006.1"/>
</dbReference>
<evidence type="ECO:0000313" key="5">
    <source>
        <dbReference type="Proteomes" id="UP001162741"/>
    </source>
</evidence>
<proteinExistence type="inferred from homology"/>
<dbReference type="PANTHER" id="PTHR35369:SF2">
    <property type="entry name" value="BLR3025 PROTEIN"/>
    <property type="match status" value="1"/>
</dbReference>
<feature type="domain" description="UmuC" evidence="3">
    <location>
        <begin position="19"/>
        <end position="150"/>
    </location>
</feature>
<dbReference type="InterPro" id="IPR043502">
    <property type="entry name" value="DNA/RNA_pol_sf"/>
</dbReference>
<dbReference type="Gene3D" id="3.30.70.270">
    <property type="match status" value="1"/>
</dbReference>
<evidence type="ECO:0000313" key="4">
    <source>
        <dbReference type="EMBL" id="UYQ91173.1"/>
    </source>
</evidence>
<sequence length="534" mass="60812">MQQRFVSLWFRYLKTDWFTLRQPRLKDMPFVLALPVHGRMVITAANRLAEKGGVAVGMVVADARSILSGLEVLDDRPELGDKLLKGIAEWCIRYTPIAAVDSPDGIVLDASGCAYLWGGEQAYVNDLVERLGKKGYQLCAAMADTVGSAWAFARYSVDLNQQATASKHTASIVSDAVTLQHTTPARDAVHPGAIVIRPREHLNALLPLPPAALRIDATVQERLYKLGLRDIQSFAALPRTSLRKRFGPQTLLRLDQAFGREQEFITPVISPELYQERLPCLEPIVTAKGIEMALENLLAMMCNRLTHEEKGLRIAQLKCYCVDGRVETVGVQTNRPSHNAKHIFKLFEDKIRSIRPDLGIELFVLEAPQVEEVSHVQDAIWRQDNSLQDTALAELLDRLAGRLGAAQIKRFLPAEHYWPERAVKPATSFHEEPDIPWRLDRPRPILLLPQPELIVVAAPIPDYPPMNFRYKGVLHTIKRADGPERIEQEWWLQQGQHRDYYTVEDELGRRYWLFRLGHYDEERTFQWFIHGFFA</sequence>
<dbReference type="InterPro" id="IPR043128">
    <property type="entry name" value="Rev_trsase/Diguanyl_cyclase"/>
</dbReference>
<name>A0ABY6IUX6_9BACT</name>
<gene>
    <name evidence="4" type="ORF">MKQ68_13845</name>
</gene>
<evidence type="ECO:0000256" key="2">
    <source>
        <dbReference type="ARBA" id="ARBA00022763"/>
    </source>
</evidence>
<reference evidence="4" key="1">
    <citation type="submission" date="2022-10" db="EMBL/GenBank/DDBJ databases">
        <title>Chitinophaga sp. nov., isolated from soil.</title>
        <authorList>
            <person name="Jeon C.O."/>
        </authorList>
    </citation>
    <scope>NUCLEOTIDE SEQUENCE</scope>
    <source>
        <strain evidence="4">R8</strain>
    </source>
</reference>
<dbReference type="EMBL" id="CP107006">
    <property type="protein sequence ID" value="UYQ91173.1"/>
    <property type="molecule type" value="Genomic_DNA"/>
</dbReference>
<dbReference type="SUPFAM" id="SSF56672">
    <property type="entry name" value="DNA/RNA polymerases"/>
    <property type="match status" value="1"/>
</dbReference>
<accession>A0ABY6IUX6</accession>
<protein>
    <submittedName>
        <fullName evidence="4">DNA polymerase Y family protein</fullName>
    </submittedName>
</protein>
<dbReference type="Proteomes" id="UP001162741">
    <property type="component" value="Chromosome"/>
</dbReference>
<dbReference type="PANTHER" id="PTHR35369">
    <property type="entry name" value="BLR3025 PROTEIN-RELATED"/>
    <property type="match status" value="1"/>
</dbReference>
<evidence type="ECO:0000256" key="1">
    <source>
        <dbReference type="ARBA" id="ARBA00010945"/>
    </source>
</evidence>
<keyword evidence="5" id="KW-1185">Reference proteome</keyword>
<keyword evidence="2" id="KW-0227">DNA damage</keyword>
<comment type="similarity">
    <text evidence="1">Belongs to the DNA polymerase type-Y family.</text>
</comment>
<dbReference type="Pfam" id="PF00817">
    <property type="entry name" value="IMS"/>
    <property type="match status" value="1"/>
</dbReference>
<organism evidence="4 5">
    <name type="scientific">Chitinophaga horti</name>
    <dbReference type="NCBI Taxonomy" id="2920382"/>
    <lineage>
        <taxon>Bacteria</taxon>
        <taxon>Pseudomonadati</taxon>
        <taxon>Bacteroidota</taxon>
        <taxon>Chitinophagia</taxon>
        <taxon>Chitinophagales</taxon>
        <taxon>Chitinophagaceae</taxon>
        <taxon>Chitinophaga</taxon>
    </lineage>
</organism>
<dbReference type="CDD" id="cd03468">
    <property type="entry name" value="PolY_like"/>
    <property type="match status" value="1"/>
</dbReference>